<keyword evidence="1" id="KW-0472">Membrane</keyword>
<keyword evidence="3" id="KW-1185">Reference proteome</keyword>
<comment type="caution">
    <text evidence="2">The sequence shown here is derived from an EMBL/GenBank/DDBJ whole genome shotgun (WGS) entry which is preliminary data.</text>
</comment>
<evidence type="ECO:0000256" key="1">
    <source>
        <dbReference type="SAM" id="Phobius"/>
    </source>
</evidence>
<name>A0ABW4YLV6_9BACL</name>
<evidence type="ECO:0008006" key="4">
    <source>
        <dbReference type="Google" id="ProtNLM"/>
    </source>
</evidence>
<gene>
    <name evidence="2" type="ORF">ACFSJH_13435</name>
</gene>
<evidence type="ECO:0000313" key="3">
    <source>
        <dbReference type="Proteomes" id="UP001597362"/>
    </source>
</evidence>
<evidence type="ECO:0000313" key="2">
    <source>
        <dbReference type="EMBL" id="MFD2116725.1"/>
    </source>
</evidence>
<dbReference type="EMBL" id="JBHUHO010000032">
    <property type="protein sequence ID" value="MFD2116725.1"/>
    <property type="molecule type" value="Genomic_DNA"/>
</dbReference>
<dbReference type="RefSeq" id="WP_377773206.1">
    <property type="nucleotide sequence ID" value="NZ_JBHUHO010000032.1"/>
</dbReference>
<accession>A0ABW4YLV6</accession>
<feature type="transmembrane region" description="Helical" evidence="1">
    <location>
        <begin position="32"/>
        <end position="50"/>
    </location>
</feature>
<reference evidence="3" key="1">
    <citation type="journal article" date="2019" name="Int. J. Syst. Evol. Microbiol.">
        <title>The Global Catalogue of Microorganisms (GCM) 10K type strain sequencing project: providing services to taxonomists for standard genome sequencing and annotation.</title>
        <authorList>
            <consortium name="The Broad Institute Genomics Platform"/>
            <consortium name="The Broad Institute Genome Sequencing Center for Infectious Disease"/>
            <person name="Wu L."/>
            <person name="Ma J."/>
        </authorList>
    </citation>
    <scope>NUCLEOTIDE SEQUENCE [LARGE SCALE GENOMIC DNA]</scope>
    <source>
        <strain evidence="3">GH52</strain>
    </source>
</reference>
<sequence length="72" mass="8225">MLNLLCLLFVTGCVIAIEHKKLQQSNNLREKILFYSLLLVANVIGILWGFGIELPSPLYLLEFLGKPFMFLN</sequence>
<keyword evidence="1" id="KW-0812">Transmembrane</keyword>
<protein>
    <recommendedName>
        <fullName evidence="4">Histidine kinase N-terminal 7TM region domain-containing protein</fullName>
    </recommendedName>
</protein>
<proteinExistence type="predicted"/>
<organism evidence="2 3">
    <name type="scientific">Paenibacillus yanchengensis</name>
    <dbReference type="NCBI Taxonomy" id="2035833"/>
    <lineage>
        <taxon>Bacteria</taxon>
        <taxon>Bacillati</taxon>
        <taxon>Bacillota</taxon>
        <taxon>Bacilli</taxon>
        <taxon>Bacillales</taxon>
        <taxon>Paenibacillaceae</taxon>
        <taxon>Paenibacillus</taxon>
    </lineage>
</organism>
<keyword evidence="1" id="KW-1133">Transmembrane helix</keyword>
<dbReference type="Proteomes" id="UP001597362">
    <property type="component" value="Unassembled WGS sequence"/>
</dbReference>